<evidence type="ECO:0000256" key="2">
    <source>
        <dbReference type="ARBA" id="ARBA00022748"/>
    </source>
</evidence>
<keyword evidence="3" id="KW-1015">Disulfide bond</keyword>
<keyword evidence="2" id="KW-0201">Cytochrome c-type biogenesis</keyword>
<comment type="caution">
    <text evidence="6">The sequence shown here is derived from an EMBL/GenBank/DDBJ whole genome shotgun (WGS) entry which is preliminary data.</text>
</comment>
<reference evidence="6 7" key="1">
    <citation type="submission" date="2019-07" db="EMBL/GenBank/DDBJ databases">
        <title>The draft genome sequence of Aquimarina algiphila M91.</title>
        <authorList>
            <person name="Meng X."/>
        </authorList>
    </citation>
    <scope>NUCLEOTIDE SEQUENCE [LARGE SCALE GENOMIC DNA]</scope>
    <source>
        <strain evidence="6 7">M91</strain>
    </source>
</reference>
<dbReference type="Proteomes" id="UP000318833">
    <property type="component" value="Unassembled WGS sequence"/>
</dbReference>
<accession>A0A554VM31</accession>
<keyword evidence="7" id="KW-1185">Reference proteome</keyword>
<dbReference type="InterPro" id="IPR013766">
    <property type="entry name" value="Thioredoxin_domain"/>
</dbReference>
<evidence type="ECO:0000256" key="3">
    <source>
        <dbReference type="ARBA" id="ARBA00023157"/>
    </source>
</evidence>
<sequence>MKRIALLVTTLLLVACQKDQKGYSITADTEGFEEGTMVYVNAVSQSRRPIIIDSTTIQNQKFQIKLPAPESNDFNYLTFKDLRGNVLFLAENNPIEMTIYKDSMRSSIVKGGTENELFFSYAKTVKKYGEEKLKLSNEYQIATKLGETNKAIKIAAKREELVEAEKQFRKDLANNNSSSLVSIMALTDLLNLKIVSAKEAKEQFNSIADTLKTSRLGKNLNQLIANAMAVSMQKRIDIGSTAEDFSAPTPEGKMLSLKQSMGKITIIDFWASWCKPCRMENPNVVNVYKKYHDKGLNIISVSLDKKQEAWTKAISDDNLDWNHVSNLQFWQEPIAQAYGVRSIPATFILDEKGNVIAKNLRGPALEEKISELLAQQSL</sequence>
<dbReference type="InterPro" id="IPR000866">
    <property type="entry name" value="AhpC/TSA"/>
</dbReference>
<dbReference type="EMBL" id="VLNR01000015">
    <property type="protein sequence ID" value="TSE09234.1"/>
    <property type="molecule type" value="Genomic_DNA"/>
</dbReference>
<keyword evidence="4" id="KW-0676">Redox-active center</keyword>
<dbReference type="SUPFAM" id="SSF52833">
    <property type="entry name" value="Thioredoxin-like"/>
    <property type="match status" value="1"/>
</dbReference>
<dbReference type="InterPro" id="IPR050553">
    <property type="entry name" value="Thioredoxin_ResA/DsbE_sf"/>
</dbReference>
<evidence type="ECO:0000259" key="5">
    <source>
        <dbReference type="PROSITE" id="PS51352"/>
    </source>
</evidence>
<dbReference type="PROSITE" id="PS51257">
    <property type="entry name" value="PROKAR_LIPOPROTEIN"/>
    <property type="match status" value="1"/>
</dbReference>
<dbReference type="GO" id="GO:0017004">
    <property type="term" value="P:cytochrome complex assembly"/>
    <property type="evidence" value="ECO:0007669"/>
    <property type="project" value="UniProtKB-KW"/>
</dbReference>
<dbReference type="PANTHER" id="PTHR42852:SF6">
    <property type="entry name" value="THIOL:DISULFIDE INTERCHANGE PROTEIN DSBE"/>
    <property type="match status" value="1"/>
</dbReference>
<dbReference type="InterPro" id="IPR025380">
    <property type="entry name" value="DUF4369"/>
</dbReference>
<dbReference type="InterPro" id="IPR036249">
    <property type="entry name" value="Thioredoxin-like_sf"/>
</dbReference>
<dbReference type="PROSITE" id="PS51352">
    <property type="entry name" value="THIOREDOXIN_2"/>
    <property type="match status" value="1"/>
</dbReference>
<dbReference type="CDD" id="cd02966">
    <property type="entry name" value="TlpA_like_family"/>
    <property type="match status" value="1"/>
</dbReference>
<dbReference type="PANTHER" id="PTHR42852">
    <property type="entry name" value="THIOL:DISULFIDE INTERCHANGE PROTEIN DSBE"/>
    <property type="match status" value="1"/>
</dbReference>
<name>A0A554VM31_9FLAO</name>
<evidence type="ECO:0000256" key="1">
    <source>
        <dbReference type="ARBA" id="ARBA00004196"/>
    </source>
</evidence>
<gene>
    <name evidence="6" type="ORF">FOF46_09215</name>
</gene>
<evidence type="ECO:0000256" key="4">
    <source>
        <dbReference type="ARBA" id="ARBA00023284"/>
    </source>
</evidence>
<evidence type="ECO:0000313" key="7">
    <source>
        <dbReference type="Proteomes" id="UP000318833"/>
    </source>
</evidence>
<evidence type="ECO:0000313" key="6">
    <source>
        <dbReference type="EMBL" id="TSE09234.1"/>
    </source>
</evidence>
<dbReference type="Gene3D" id="3.40.30.10">
    <property type="entry name" value="Glutaredoxin"/>
    <property type="match status" value="1"/>
</dbReference>
<proteinExistence type="predicted"/>
<dbReference type="RefSeq" id="WP_143916249.1">
    <property type="nucleotide sequence ID" value="NZ_CANLVC010000017.1"/>
</dbReference>
<dbReference type="Pfam" id="PF14289">
    <property type="entry name" value="DUF4369"/>
    <property type="match status" value="1"/>
</dbReference>
<dbReference type="OrthoDB" id="1069091at2"/>
<feature type="domain" description="Thioredoxin" evidence="5">
    <location>
        <begin position="236"/>
        <end position="378"/>
    </location>
</feature>
<dbReference type="AlphaFoldDB" id="A0A554VM31"/>
<organism evidence="6 7">
    <name type="scientific">Aquimarina algiphila</name>
    <dbReference type="NCBI Taxonomy" id="2047982"/>
    <lineage>
        <taxon>Bacteria</taxon>
        <taxon>Pseudomonadati</taxon>
        <taxon>Bacteroidota</taxon>
        <taxon>Flavobacteriia</taxon>
        <taxon>Flavobacteriales</taxon>
        <taxon>Flavobacteriaceae</taxon>
        <taxon>Aquimarina</taxon>
    </lineage>
</organism>
<dbReference type="GO" id="GO:0030313">
    <property type="term" value="C:cell envelope"/>
    <property type="evidence" value="ECO:0007669"/>
    <property type="project" value="UniProtKB-SubCell"/>
</dbReference>
<protein>
    <submittedName>
        <fullName evidence="6">AhpC/TSA family protein</fullName>
    </submittedName>
</protein>
<comment type="subcellular location">
    <subcellularLocation>
        <location evidence="1">Cell envelope</location>
    </subcellularLocation>
</comment>
<dbReference type="Pfam" id="PF00578">
    <property type="entry name" value="AhpC-TSA"/>
    <property type="match status" value="1"/>
</dbReference>